<accession>A0AAV2JJS0</accession>
<proteinExistence type="inferred from homology"/>
<evidence type="ECO:0000256" key="1">
    <source>
        <dbReference type="ARBA" id="ARBA00005228"/>
    </source>
</evidence>
<dbReference type="InterPro" id="IPR023302">
    <property type="entry name" value="Pept_S9A_N"/>
</dbReference>
<dbReference type="Gene3D" id="2.130.10.120">
    <property type="entry name" value="Prolyl oligopeptidase, N-terminal domain"/>
    <property type="match status" value="1"/>
</dbReference>
<evidence type="ECO:0000256" key="2">
    <source>
        <dbReference type="ARBA" id="ARBA00022670"/>
    </source>
</evidence>
<dbReference type="SUPFAM" id="SSF53474">
    <property type="entry name" value="alpha/beta-Hydrolases"/>
    <property type="match status" value="1"/>
</dbReference>
<evidence type="ECO:0000256" key="5">
    <source>
        <dbReference type="ARBA" id="ARBA00045448"/>
    </source>
</evidence>
<dbReference type="EMBL" id="OZ035835">
    <property type="protein sequence ID" value="CAL1577874.1"/>
    <property type="molecule type" value="Genomic_DNA"/>
</dbReference>
<evidence type="ECO:0000256" key="3">
    <source>
        <dbReference type="ARBA" id="ARBA00022801"/>
    </source>
</evidence>
<dbReference type="InterPro" id="IPR001375">
    <property type="entry name" value="Peptidase_S9_cat"/>
</dbReference>
<dbReference type="PRINTS" id="PR00862">
    <property type="entry name" value="PROLIGOPTASE"/>
</dbReference>
<keyword evidence="3 6" id="KW-0378">Hydrolase</keyword>
<feature type="domain" description="Peptidase S9A N-terminal" evidence="8">
    <location>
        <begin position="117"/>
        <end position="390"/>
    </location>
</feature>
<keyword evidence="2 6" id="KW-0645">Protease</keyword>
<evidence type="ECO:0000259" key="8">
    <source>
        <dbReference type="Pfam" id="PF02897"/>
    </source>
</evidence>
<dbReference type="GO" id="GO:0006508">
    <property type="term" value="P:proteolysis"/>
    <property type="evidence" value="ECO:0007669"/>
    <property type="project" value="UniProtKB-KW"/>
</dbReference>
<evidence type="ECO:0000256" key="6">
    <source>
        <dbReference type="RuleBase" id="RU368024"/>
    </source>
</evidence>
<dbReference type="Gene3D" id="3.40.50.1820">
    <property type="entry name" value="alpha/beta hydrolase"/>
    <property type="match status" value="1"/>
</dbReference>
<comment type="function">
    <text evidence="5">Serine peptidase whose precise substrate specificity remains unclear. Does not cleave peptides after a arginine or lysine residue. Regulates trans-Golgi network morphology and sorting by regulating the membrane binding of the AP-1 complex. May play a role in the regulation of synaptic vesicle exocytosis.</text>
</comment>
<evidence type="ECO:0000259" key="7">
    <source>
        <dbReference type="Pfam" id="PF00326"/>
    </source>
</evidence>
<dbReference type="InterPro" id="IPR002470">
    <property type="entry name" value="Peptidase_S9A"/>
</dbReference>
<comment type="similarity">
    <text evidence="1 6">Belongs to the peptidase S9A family.</text>
</comment>
<sequence>MLTASRGYPYTLLLLKLLPLKRVAVPRFYTLDNSSSTSGIECYRDLQRYFNRRVRAAYLLYSAVPNFSRVCSLHHIYYIDTDGVYRIDKQNADQSPDKVLDLQQLFKKGGSEQKQHVPWAVQRIRVSPQEKHLAVTLKKYQSEEQRCVIISLGHGPLFPLVQLEKVISFEWATDDVLYYTTLNGLRSRIAFRLDLTKNRTITSVFEEPKLDVFVEVAVTRDQKFLTINSNSRSSSEVLVLDKEDQSQEIFLVQKRLPDLLYHVEHWKGSLILLCNYGPEQEYQVVQTSLSKPSFDTWQPIYCPPSGFTIKDMEIIADFCILTTRTPSHRIGLSVMSLNHPDVLYTLELPSWACAFEARKASAQDKTNTLEFLISSPVHPPLHFCLIPEKGLILSAEGNQNSTDHLNTITTTRLEARSKDGTLVPITLFHAARLKALDKVPLLVHVYGSYGRDLSMEFSPKKRLLLQLGWALAYCHVRGGGERGLSWHRQARREGKLKSVEDLVACVQHLFSSGVSSSTVTALTASSAGAIPVGALCNLHPHLIQAVTLQAPFLDVLGTMMDSSLPLTIEDREEWGDPVENTSHRLAISSYCPLHNITPQRYPSMLLTAYSADSRVPLRGIQNYAEKIQKAINSHLSLIPESGCEHKPNVVLNIQPGENHNGQEDFDLMVKEDALELAFLYTELRLDLPTHLRRKRRYSNVNPTSKE</sequence>
<dbReference type="InterPro" id="IPR029058">
    <property type="entry name" value="AB_hydrolase_fold"/>
</dbReference>
<organism evidence="9 10">
    <name type="scientific">Knipowitschia caucasica</name>
    <name type="common">Caucasian dwarf goby</name>
    <name type="synonym">Pomatoschistus caucasicus</name>
    <dbReference type="NCBI Taxonomy" id="637954"/>
    <lineage>
        <taxon>Eukaryota</taxon>
        <taxon>Metazoa</taxon>
        <taxon>Chordata</taxon>
        <taxon>Craniata</taxon>
        <taxon>Vertebrata</taxon>
        <taxon>Euteleostomi</taxon>
        <taxon>Actinopterygii</taxon>
        <taxon>Neopterygii</taxon>
        <taxon>Teleostei</taxon>
        <taxon>Neoteleostei</taxon>
        <taxon>Acanthomorphata</taxon>
        <taxon>Gobiaria</taxon>
        <taxon>Gobiiformes</taxon>
        <taxon>Gobioidei</taxon>
        <taxon>Gobiidae</taxon>
        <taxon>Gobiinae</taxon>
        <taxon>Knipowitschia</taxon>
    </lineage>
</organism>
<dbReference type="PANTHER" id="PTHR11757">
    <property type="entry name" value="PROTEASE FAMILY S9A OLIGOPEPTIDASE"/>
    <property type="match status" value="1"/>
</dbReference>
<keyword evidence="10" id="KW-1185">Reference proteome</keyword>
<dbReference type="EC" id="3.4.21.-" evidence="6"/>
<dbReference type="GO" id="GO:0005794">
    <property type="term" value="C:Golgi apparatus"/>
    <property type="evidence" value="ECO:0007669"/>
    <property type="project" value="TreeGrafter"/>
</dbReference>
<dbReference type="SUPFAM" id="SSF50993">
    <property type="entry name" value="Peptidase/esterase 'gauge' domain"/>
    <property type="match status" value="1"/>
</dbReference>
<dbReference type="Proteomes" id="UP001497482">
    <property type="component" value="Chromosome 13"/>
</dbReference>
<dbReference type="GO" id="GO:0004252">
    <property type="term" value="F:serine-type endopeptidase activity"/>
    <property type="evidence" value="ECO:0007669"/>
    <property type="project" value="UniProtKB-UniRule"/>
</dbReference>
<gene>
    <name evidence="9" type="ORF">KC01_LOCUS9151</name>
</gene>
<reference evidence="9 10" key="1">
    <citation type="submission" date="2024-04" db="EMBL/GenBank/DDBJ databases">
        <authorList>
            <person name="Waldvogel A.-M."/>
            <person name="Schoenle A."/>
        </authorList>
    </citation>
    <scope>NUCLEOTIDE SEQUENCE [LARGE SCALE GENOMIC DNA]</scope>
</reference>
<name>A0AAV2JJS0_KNICA</name>
<dbReference type="Pfam" id="PF00326">
    <property type="entry name" value="Peptidase_S9"/>
    <property type="match status" value="1"/>
</dbReference>
<evidence type="ECO:0000256" key="4">
    <source>
        <dbReference type="ARBA" id="ARBA00022825"/>
    </source>
</evidence>
<dbReference type="InterPro" id="IPR051543">
    <property type="entry name" value="Serine_Peptidase_S9A"/>
</dbReference>
<evidence type="ECO:0000313" key="9">
    <source>
        <dbReference type="EMBL" id="CAL1577874.1"/>
    </source>
</evidence>
<dbReference type="GO" id="GO:0005856">
    <property type="term" value="C:cytoskeleton"/>
    <property type="evidence" value="ECO:0007669"/>
    <property type="project" value="TreeGrafter"/>
</dbReference>
<dbReference type="PANTHER" id="PTHR11757:SF19">
    <property type="entry name" value="PROLYL ENDOPEPTIDASE-LIKE"/>
    <property type="match status" value="1"/>
</dbReference>
<feature type="domain" description="Peptidase S9 prolyl oligopeptidase catalytic" evidence="7">
    <location>
        <begin position="457"/>
        <end position="681"/>
    </location>
</feature>
<dbReference type="Pfam" id="PF02897">
    <property type="entry name" value="Peptidase_S9_N"/>
    <property type="match status" value="1"/>
</dbReference>
<dbReference type="AlphaFoldDB" id="A0AAV2JJS0"/>
<dbReference type="FunFam" id="3.40.50.1820:FF:000050">
    <property type="entry name" value="prolyl endopeptidase-like isoform X2"/>
    <property type="match status" value="1"/>
</dbReference>
<evidence type="ECO:0000313" key="10">
    <source>
        <dbReference type="Proteomes" id="UP001497482"/>
    </source>
</evidence>
<keyword evidence="4 6" id="KW-0720">Serine protease</keyword>
<protein>
    <recommendedName>
        <fullName evidence="6">Prolyl endopeptidase</fullName>
        <ecNumber evidence="6">3.4.21.-</ecNumber>
    </recommendedName>
</protein>